<feature type="domain" description="G8" evidence="3">
    <location>
        <begin position="1"/>
        <end position="89"/>
    </location>
</feature>
<dbReference type="GO" id="GO:0030246">
    <property type="term" value="F:carbohydrate binding"/>
    <property type="evidence" value="ECO:0007669"/>
    <property type="project" value="UniProtKB-UniRule"/>
</dbReference>
<keyword evidence="5" id="KW-1185">Reference proteome</keyword>
<feature type="non-terminal residue" evidence="4">
    <location>
        <position position="1"/>
    </location>
</feature>
<comment type="caution">
    <text evidence="4">The sequence shown here is derived from an EMBL/GenBank/DDBJ whole genome shotgun (WGS) entry which is preliminary data.</text>
</comment>
<gene>
    <name evidence="4" type="ORF">M9458_011916</name>
</gene>
<dbReference type="PROSITE" id="PS51484">
    <property type="entry name" value="G8"/>
    <property type="match status" value="1"/>
</dbReference>
<proteinExistence type="predicted"/>
<evidence type="ECO:0000256" key="2">
    <source>
        <dbReference type="PROSITE-ProRule" id="PRU01375"/>
    </source>
</evidence>
<name>A0ABD0R522_CIRMR</name>
<dbReference type="SMART" id="SM01225">
    <property type="entry name" value="G8"/>
    <property type="match status" value="1"/>
</dbReference>
<dbReference type="AlphaFoldDB" id="A0ABD0R522"/>
<dbReference type="PANTHER" id="PTHR15535:SF26">
    <property type="entry name" value="CELL SURFACE HYALURONIDASE"/>
    <property type="match status" value="1"/>
</dbReference>
<dbReference type="InterPro" id="IPR039477">
    <property type="entry name" value="ILEI/PANDER_dom"/>
</dbReference>
<evidence type="ECO:0000259" key="3">
    <source>
        <dbReference type="PROSITE" id="PS51484"/>
    </source>
</evidence>
<evidence type="ECO:0000313" key="5">
    <source>
        <dbReference type="Proteomes" id="UP001529510"/>
    </source>
</evidence>
<organism evidence="4 5">
    <name type="scientific">Cirrhinus mrigala</name>
    <name type="common">Mrigala</name>
    <dbReference type="NCBI Taxonomy" id="683832"/>
    <lineage>
        <taxon>Eukaryota</taxon>
        <taxon>Metazoa</taxon>
        <taxon>Chordata</taxon>
        <taxon>Craniata</taxon>
        <taxon>Vertebrata</taxon>
        <taxon>Euteleostomi</taxon>
        <taxon>Actinopterygii</taxon>
        <taxon>Neopterygii</taxon>
        <taxon>Teleostei</taxon>
        <taxon>Ostariophysi</taxon>
        <taxon>Cypriniformes</taxon>
        <taxon>Cyprinidae</taxon>
        <taxon>Labeoninae</taxon>
        <taxon>Labeonini</taxon>
        <taxon>Cirrhinus</taxon>
    </lineage>
</organism>
<evidence type="ECO:0000256" key="1">
    <source>
        <dbReference type="ARBA" id="ARBA00022734"/>
    </source>
</evidence>
<keyword evidence="1 2" id="KW-0430">Lectin</keyword>
<accession>A0ABD0R522</accession>
<dbReference type="Pfam" id="PF15711">
    <property type="entry name" value="ILEI"/>
    <property type="match status" value="1"/>
</dbReference>
<evidence type="ECO:0000313" key="4">
    <source>
        <dbReference type="EMBL" id="KAL0193620.1"/>
    </source>
</evidence>
<dbReference type="Proteomes" id="UP001529510">
    <property type="component" value="Unassembled WGS sequence"/>
</dbReference>
<reference evidence="4 5" key="1">
    <citation type="submission" date="2024-05" db="EMBL/GenBank/DDBJ databases">
        <title>Genome sequencing and assembly of Indian major carp, Cirrhinus mrigala (Hamilton, 1822).</title>
        <authorList>
            <person name="Mohindra V."/>
            <person name="Chowdhury L.M."/>
            <person name="Lal K."/>
            <person name="Jena J.K."/>
        </authorList>
    </citation>
    <scope>NUCLEOTIDE SEQUENCE [LARGE SCALE GENOMIC DNA]</scope>
    <source>
        <strain evidence="4">CM1030</strain>
        <tissue evidence="4">Blood</tissue>
    </source>
</reference>
<dbReference type="Pfam" id="PF10162">
    <property type="entry name" value="G8"/>
    <property type="match status" value="1"/>
</dbReference>
<dbReference type="InterPro" id="IPR019316">
    <property type="entry name" value="G8_domain"/>
</dbReference>
<dbReference type="EMBL" id="JAMKFB020000005">
    <property type="protein sequence ID" value="KAL0193620.1"/>
    <property type="molecule type" value="Genomic_DNA"/>
</dbReference>
<sequence>SVVFADDKKGSKNITLRTRHILIEDGGALRIGGPKCRYRSLATITLVGRSDETTVTEVPGMGRKFLGVNAGGTLELHGSERLSWTFLTRTVPASGLATGDHAFQRNFSRGINLRVVDQDTAEVVCNERFDTHESRNDSKRLSELLKSLPAGRIVALATGDSAVKSLLEETKKTIQDLLGSSHVNNLRYR</sequence>
<dbReference type="PANTHER" id="PTHR15535">
    <property type="entry name" value="TRANSMEMBRANE PROTEIN 2-RELATED"/>
    <property type="match status" value="1"/>
</dbReference>
<dbReference type="InterPro" id="IPR052252">
    <property type="entry name" value="CEMIP/CEMIP2"/>
</dbReference>
<dbReference type="PROSITE" id="PS52031">
    <property type="entry name" value="GG_LECTIN"/>
    <property type="match status" value="1"/>
</dbReference>
<protein>
    <recommendedName>
        <fullName evidence="3">G8 domain-containing protein</fullName>
    </recommendedName>
</protein>